<dbReference type="Proteomes" id="UP000243887">
    <property type="component" value="Unassembled WGS sequence"/>
</dbReference>
<evidence type="ECO:0000313" key="2">
    <source>
        <dbReference type="EMBL" id="SFJ47241.1"/>
    </source>
</evidence>
<dbReference type="AlphaFoldDB" id="A0A1I3RPP4"/>
<sequence>MAFEEVKEDFKDLKDYTKNYIDSNIKYYQLWGLKVSSEAMTYILIRFIIGFFAMISFMFLSFAAAFAIGIALKNNSLGFLIVGVFYILVIGVIIYFRNVLITKPIIKKFSTIFYSEND</sequence>
<name>A0A1I3RPP4_9FLAO</name>
<gene>
    <name evidence="2" type="ORF">SAMN04487893_10886</name>
</gene>
<dbReference type="EMBL" id="FORU01000008">
    <property type="protein sequence ID" value="SFJ47241.1"/>
    <property type="molecule type" value="Genomic_DNA"/>
</dbReference>
<feature type="transmembrane region" description="Helical" evidence="1">
    <location>
        <begin position="77"/>
        <end position="100"/>
    </location>
</feature>
<organism evidence="2 3">
    <name type="scientific">Myroides guanonis</name>
    <dbReference type="NCBI Taxonomy" id="1150112"/>
    <lineage>
        <taxon>Bacteria</taxon>
        <taxon>Pseudomonadati</taxon>
        <taxon>Bacteroidota</taxon>
        <taxon>Flavobacteriia</taxon>
        <taxon>Flavobacteriales</taxon>
        <taxon>Flavobacteriaceae</taxon>
        <taxon>Myroides</taxon>
    </lineage>
</organism>
<protein>
    <recommendedName>
        <fullName evidence="4">Holin-X, holin superfamily III</fullName>
    </recommendedName>
</protein>
<proteinExistence type="predicted"/>
<evidence type="ECO:0008006" key="4">
    <source>
        <dbReference type="Google" id="ProtNLM"/>
    </source>
</evidence>
<dbReference type="STRING" id="1150112.SAMN04487893_10886"/>
<evidence type="ECO:0000313" key="3">
    <source>
        <dbReference type="Proteomes" id="UP000243887"/>
    </source>
</evidence>
<reference evidence="3" key="1">
    <citation type="submission" date="2016-10" db="EMBL/GenBank/DDBJ databases">
        <authorList>
            <person name="Varghese N."/>
            <person name="Submissions S."/>
        </authorList>
    </citation>
    <scope>NUCLEOTIDE SEQUENCE [LARGE SCALE GENOMIC DNA]</scope>
    <source>
        <strain evidence="3">DSM 26542</strain>
    </source>
</reference>
<accession>A0A1I3RPP4</accession>
<keyword evidence="1" id="KW-0472">Membrane</keyword>
<keyword evidence="3" id="KW-1185">Reference proteome</keyword>
<feature type="transmembrane region" description="Helical" evidence="1">
    <location>
        <begin position="43"/>
        <end position="71"/>
    </location>
</feature>
<keyword evidence="1" id="KW-0812">Transmembrane</keyword>
<evidence type="ECO:0000256" key="1">
    <source>
        <dbReference type="SAM" id="Phobius"/>
    </source>
</evidence>
<dbReference type="RefSeq" id="WP_090679151.1">
    <property type="nucleotide sequence ID" value="NZ_FORU01000008.1"/>
</dbReference>
<dbReference type="OrthoDB" id="1144182at2"/>
<keyword evidence="1" id="KW-1133">Transmembrane helix</keyword>